<proteinExistence type="predicted"/>
<dbReference type="InterPro" id="IPR015940">
    <property type="entry name" value="UBA"/>
</dbReference>
<dbReference type="InterPro" id="IPR031248">
    <property type="entry name" value="RNF213"/>
</dbReference>
<gene>
    <name evidence="2" type="ORF">MEDL_55781</name>
</gene>
<comment type="caution">
    <text evidence="2">The sequence shown here is derived from an EMBL/GenBank/DDBJ whole genome shotgun (WGS) entry which is preliminary data.</text>
</comment>
<feature type="domain" description="UBA" evidence="1">
    <location>
        <begin position="259"/>
        <end position="302"/>
    </location>
</feature>
<dbReference type="Gene3D" id="1.10.8.10">
    <property type="entry name" value="DNA helicase RuvA subunit, C-terminal domain"/>
    <property type="match status" value="1"/>
</dbReference>
<evidence type="ECO:0000259" key="1">
    <source>
        <dbReference type="PROSITE" id="PS50030"/>
    </source>
</evidence>
<keyword evidence="2" id="KW-0808">Transferase</keyword>
<dbReference type="AlphaFoldDB" id="A0A8S3ULU5"/>
<keyword evidence="3" id="KW-1185">Reference proteome</keyword>
<dbReference type="InterPro" id="IPR009060">
    <property type="entry name" value="UBA-like_sf"/>
</dbReference>
<name>A0A8S3ULU5_MYTED</name>
<protein>
    <submittedName>
        <fullName evidence="2">RNF213</fullName>
        <ecNumber evidence="2">2.3.2.27</ecNumber>
    </submittedName>
</protein>
<evidence type="ECO:0000313" key="3">
    <source>
        <dbReference type="Proteomes" id="UP000683360"/>
    </source>
</evidence>
<accession>A0A8S3ULU5</accession>
<dbReference type="PANTHER" id="PTHR22605">
    <property type="entry name" value="RZ-TYPE DOMAIN-CONTAINING PROTEIN"/>
    <property type="match status" value="1"/>
</dbReference>
<organism evidence="2 3">
    <name type="scientific">Mytilus edulis</name>
    <name type="common">Blue mussel</name>
    <dbReference type="NCBI Taxonomy" id="6550"/>
    <lineage>
        <taxon>Eukaryota</taxon>
        <taxon>Metazoa</taxon>
        <taxon>Spiralia</taxon>
        <taxon>Lophotrochozoa</taxon>
        <taxon>Mollusca</taxon>
        <taxon>Bivalvia</taxon>
        <taxon>Autobranchia</taxon>
        <taxon>Pteriomorphia</taxon>
        <taxon>Mytilida</taxon>
        <taxon>Mytiloidea</taxon>
        <taxon>Mytilidae</taxon>
        <taxon>Mytilinae</taxon>
        <taxon>Mytilus</taxon>
    </lineage>
</organism>
<reference evidence="2" key="1">
    <citation type="submission" date="2021-03" db="EMBL/GenBank/DDBJ databases">
        <authorList>
            <person name="Bekaert M."/>
        </authorList>
    </citation>
    <scope>NUCLEOTIDE SEQUENCE</scope>
</reference>
<dbReference type="PROSITE" id="PS50030">
    <property type="entry name" value="UBA"/>
    <property type="match status" value="1"/>
</dbReference>
<dbReference type="GO" id="GO:0016887">
    <property type="term" value="F:ATP hydrolysis activity"/>
    <property type="evidence" value="ECO:0007669"/>
    <property type="project" value="InterPro"/>
</dbReference>
<sequence>MCSIKELQVFVDLASTSTGEGDMAVARLLTDVLKLSVSQEKENDACKEELERNSEERKETFVSKTEEKKKYNYQQLQDLQSRLMLVAGKAEKGNDEVERFTMLVSDGCVLVANWKATFLCDKKREVCVFINFGHGTEMQTLKGKTSDVSSIIPKIAEFLEHCHRTWLTYITEKREQHYLLNYYTIDQIVILQQELVKMSLEQNPSNLIYPMLSAVKHNCTKEDLIKALSMAKHDVIQKESTANTNLKADSESEILAEVELDETAEALLKQIIDNGYPEGLAKEALKHCDEDLEEALLWCDDHEDDEIIKVTQEMNDVVLAEKLPEESQYSGWLHSSQSRASMTAGLVHQLALDPE</sequence>
<dbReference type="GO" id="GO:0061630">
    <property type="term" value="F:ubiquitin protein ligase activity"/>
    <property type="evidence" value="ECO:0007669"/>
    <property type="project" value="UniProtKB-EC"/>
</dbReference>
<dbReference type="PANTHER" id="PTHR22605:SF16">
    <property type="entry name" value="E3 UBIQUITIN-PROTEIN LIGASE RNF213"/>
    <property type="match status" value="1"/>
</dbReference>
<dbReference type="EMBL" id="CAJPWZ010002709">
    <property type="protein sequence ID" value="CAG2243649.1"/>
    <property type="molecule type" value="Genomic_DNA"/>
</dbReference>
<dbReference type="EC" id="2.3.2.27" evidence="2"/>
<evidence type="ECO:0000313" key="2">
    <source>
        <dbReference type="EMBL" id="CAG2243649.1"/>
    </source>
</evidence>
<dbReference type="OrthoDB" id="6142015at2759"/>
<dbReference type="Proteomes" id="UP000683360">
    <property type="component" value="Unassembled WGS sequence"/>
</dbReference>
<keyword evidence="2" id="KW-0012">Acyltransferase</keyword>
<dbReference type="SUPFAM" id="SSF46934">
    <property type="entry name" value="UBA-like"/>
    <property type="match status" value="1"/>
</dbReference>